<dbReference type="GO" id="GO:0030896">
    <property type="term" value="C:checkpoint clamp complex"/>
    <property type="evidence" value="ECO:0007669"/>
    <property type="project" value="InterPro"/>
</dbReference>
<dbReference type="EMBL" id="JAAAJB010000245">
    <property type="protein sequence ID" value="KAG0260539.1"/>
    <property type="molecule type" value="Genomic_DNA"/>
</dbReference>
<protein>
    <recommendedName>
        <fullName evidence="4">Checkpoint protein</fullName>
    </recommendedName>
</protein>
<dbReference type="PIRSF" id="PIRSF011312">
    <property type="entry name" value="Cell_cycle_HUS1"/>
    <property type="match status" value="1"/>
</dbReference>
<evidence type="ECO:0000256" key="3">
    <source>
        <dbReference type="ARBA" id="ARBA00023242"/>
    </source>
</evidence>
<evidence type="ECO:0000256" key="4">
    <source>
        <dbReference type="PIRNR" id="PIRNR011312"/>
    </source>
</evidence>
<keyword evidence="3" id="KW-0539">Nucleus</keyword>
<dbReference type="Pfam" id="PF04005">
    <property type="entry name" value="Hus1"/>
    <property type="match status" value="1"/>
</dbReference>
<accession>A0A9P6Q6P6</accession>
<sequence length="324" mass="36052">MRLRARLHRDFVFFKLVQAMEKIGKTCFIKFTPSIVAFGAASGMLDEDGGGGSEHVFREYRIESVTNNEIYVEMRVDELTHVLRSCALATDVGMKMTGRASAASLSFTIKTGEGSSRIITHDVPILRVMSREGADHTKAFEEPTIPDPDVHIMLPPLDILRNVTSTYKSLANYVILSVNLMGEMTLITTDGTMTILGEEDGTNGTQGRPAGLQPTIRNMTAKAQVETVFKNLLNPVIADDPIEDLDNPEASVHPQNERRLNRPHEFARAMIRIGDLQKVLQSHYIKPHRVICCLIPNQAVVFYVYLQDVEDAALTYYIPVAAGY</sequence>
<comment type="similarity">
    <text evidence="2 4">Belongs to the HUS1 family.</text>
</comment>
<dbReference type="AlphaFoldDB" id="A0A9P6Q6P6"/>
<comment type="caution">
    <text evidence="5">The sequence shown here is derived from an EMBL/GenBank/DDBJ whole genome shotgun (WGS) entry which is preliminary data.</text>
</comment>
<dbReference type="OrthoDB" id="337750at2759"/>
<dbReference type="Gene3D" id="3.70.10.10">
    <property type="match status" value="1"/>
</dbReference>
<dbReference type="Proteomes" id="UP000807716">
    <property type="component" value="Unassembled WGS sequence"/>
</dbReference>
<name>A0A9P6Q6P6_9FUNG</name>
<evidence type="ECO:0000256" key="2">
    <source>
        <dbReference type="ARBA" id="ARBA00005563"/>
    </source>
</evidence>
<dbReference type="InterPro" id="IPR016580">
    <property type="entry name" value="HUS1"/>
</dbReference>
<evidence type="ECO:0000313" key="5">
    <source>
        <dbReference type="EMBL" id="KAG0260539.1"/>
    </source>
</evidence>
<dbReference type="GO" id="GO:0033314">
    <property type="term" value="P:mitotic DNA replication checkpoint signaling"/>
    <property type="evidence" value="ECO:0007669"/>
    <property type="project" value="TreeGrafter"/>
</dbReference>
<dbReference type="GO" id="GO:0035861">
    <property type="term" value="C:site of double-strand break"/>
    <property type="evidence" value="ECO:0007669"/>
    <property type="project" value="TreeGrafter"/>
</dbReference>
<gene>
    <name evidence="5" type="ORF">DFQ27_003483</name>
</gene>
<dbReference type="GO" id="GO:0031573">
    <property type="term" value="P:mitotic intra-S DNA damage checkpoint signaling"/>
    <property type="evidence" value="ECO:0007669"/>
    <property type="project" value="TreeGrafter"/>
</dbReference>
<keyword evidence="6" id="KW-1185">Reference proteome</keyword>
<dbReference type="GO" id="GO:0006289">
    <property type="term" value="P:nucleotide-excision repair"/>
    <property type="evidence" value="ECO:0007669"/>
    <property type="project" value="TreeGrafter"/>
</dbReference>
<dbReference type="InterPro" id="IPR007150">
    <property type="entry name" value="HUS1/Mec3"/>
</dbReference>
<dbReference type="GO" id="GO:0005730">
    <property type="term" value="C:nucleolus"/>
    <property type="evidence" value="ECO:0007669"/>
    <property type="project" value="InterPro"/>
</dbReference>
<dbReference type="PANTHER" id="PTHR12900:SF0">
    <property type="entry name" value="CHECKPOINT PROTEIN"/>
    <property type="match status" value="1"/>
</dbReference>
<dbReference type="PANTHER" id="PTHR12900">
    <property type="entry name" value="MITOTIC AND DNA DAMAGE CHECKPOINT PROTEIN HUS1"/>
    <property type="match status" value="1"/>
</dbReference>
<evidence type="ECO:0000313" key="6">
    <source>
        <dbReference type="Proteomes" id="UP000807716"/>
    </source>
</evidence>
<dbReference type="GO" id="GO:0000724">
    <property type="term" value="P:double-strand break repair via homologous recombination"/>
    <property type="evidence" value="ECO:0007669"/>
    <property type="project" value="TreeGrafter"/>
</dbReference>
<dbReference type="GO" id="GO:0000723">
    <property type="term" value="P:telomere maintenance"/>
    <property type="evidence" value="ECO:0007669"/>
    <property type="project" value="TreeGrafter"/>
</dbReference>
<organism evidence="5 6">
    <name type="scientific">Actinomortierella ambigua</name>
    <dbReference type="NCBI Taxonomy" id="1343610"/>
    <lineage>
        <taxon>Eukaryota</taxon>
        <taxon>Fungi</taxon>
        <taxon>Fungi incertae sedis</taxon>
        <taxon>Mucoromycota</taxon>
        <taxon>Mortierellomycotina</taxon>
        <taxon>Mortierellomycetes</taxon>
        <taxon>Mortierellales</taxon>
        <taxon>Mortierellaceae</taxon>
        <taxon>Actinomortierella</taxon>
    </lineage>
</organism>
<proteinExistence type="inferred from homology"/>
<comment type="subcellular location">
    <subcellularLocation>
        <location evidence="1">Nucleus</location>
    </subcellularLocation>
</comment>
<reference evidence="5" key="1">
    <citation type="journal article" date="2020" name="Fungal Divers.">
        <title>Resolving the Mortierellaceae phylogeny through synthesis of multi-gene phylogenetics and phylogenomics.</title>
        <authorList>
            <person name="Vandepol N."/>
            <person name="Liber J."/>
            <person name="Desiro A."/>
            <person name="Na H."/>
            <person name="Kennedy M."/>
            <person name="Barry K."/>
            <person name="Grigoriev I.V."/>
            <person name="Miller A.N."/>
            <person name="O'Donnell K."/>
            <person name="Stajich J.E."/>
            <person name="Bonito G."/>
        </authorList>
    </citation>
    <scope>NUCLEOTIDE SEQUENCE</scope>
    <source>
        <strain evidence="5">BC1065</strain>
    </source>
</reference>
<dbReference type="GO" id="GO:0044778">
    <property type="term" value="P:meiotic DNA integrity checkpoint signaling"/>
    <property type="evidence" value="ECO:0007669"/>
    <property type="project" value="TreeGrafter"/>
</dbReference>
<evidence type="ECO:0000256" key="1">
    <source>
        <dbReference type="ARBA" id="ARBA00004123"/>
    </source>
</evidence>